<dbReference type="EMBL" id="JAAAIP010000297">
    <property type="protein sequence ID" value="KAG0320056.1"/>
    <property type="molecule type" value="Genomic_DNA"/>
</dbReference>
<dbReference type="AlphaFoldDB" id="A0A9P6RKX2"/>
<proteinExistence type="predicted"/>
<gene>
    <name evidence="1" type="ORF">BGZ99_004707</name>
</gene>
<evidence type="ECO:0000313" key="1">
    <source>
        <dbReference type="EMBL" id="KAG0320056.1"/>
    </source>
</evidence>
<keyword evidence="2" id="KW-1185">Reference proteome</keyword>
<name>A0A9P6RKX2_9FUNG</name>
<dbReference type="OrthoDB" id="2442475at2759"/>
<accession>A0A9P6RKX2</accession>
<dbReference type="Proteomes" id="UP000738325">
    <property type="component" value="Unassembled WGS sequence"/>
</dbReference>
<organism evidence="1 2">
    <name type="scientific">Dissophora globulifera</name>
    <dbReference type="NCBI Taxonomy" id="979702"/>
    <lineage>
        <taxon>Eukaryota</taxon>
        <taxon>Fungi</taxon>
        <taxon>Fungi incertae sedis</taxon>
        <taxon>Mucoromycota</taxon>
        <taxon>Mortierellomycotina</taxon>
        <taxon>Mortierellomycetes</taxon>
        <taxon>Mortierellales</taxon>
        <taxon>Mortierellaceae</taxon>
        <taxon>Dissophora</taxon>
    </lineage>
</organism>
<protein>
    <submittedName>
        <fullName evidence="1">Uncharacterized protein</fullName>
    </submittedName>
</protein>
<evidence type="ECO:0000313" key="2">
    <source>
        <dbReference type="Proteomes" id="UP000738325"/>
    </source>
</evidence>
<reference evidence="1" key="1">
    <citation type="journal article" date="2020" name="Fungal Divers.">
        <title>Resolving the Mortierellaceae phylogeny through synthesis of multi-gene phylogenetics and phylogenomics.</title>
        <authorList>
            <person name="Vandepol N."/>
            <person name="Liber J."/>
            <person name="Desiro A."/>
            <person name="Na H."/>
            <person name="Kennedy M."/>
            <person name="Barry K."/>
            <person name="Grigoriev I.V."/>
            <person name="Miller A.N."/>
            <person name="O'Donnell K."/>
            <person name="Stajich J.E."/>
            <person name="Bonito G."/>
        </authorList>
    </citation>
    <scope>NUCLEOTIDE SEQUENCE</scope>
    <source>
        <strain evidence="1">REB-010B</strain>
    </source>
</reference>
<sequence length="163" mass="18279">MDLSIRVLKSSTASYTTCEQQQRKAVRLNGAILMELKDKGVDVEQNFLVIAEGRGLAVNFYTLRRYGDVLGAGRAISSSIWFPAHVSQFKRFLLSDTMHILLAFAEHTRRYGMEVADTIAARPAAPLPKTPPRRPAELKQYILLTPSKQNKRSRIADNADDCD</sequence>
<comment type="caution">
    <text evidence="1">The sequence shown here is derived from an EMBL/GenBank/DDBJ whole genome shotgun (WGS) entry which is preliminary data.</text>
</comment>